<dbReference type="Pfam" id="PF00107">
    <property type="entry name" value="ADH_zinc_N"/>
    <property type="match status" value="1"/>
</dbReference>
<dbReference type="GO" id="GO:0009809">
    <property type="term" value="P:lignin biosynthetic process"/>
    <property type="evidence" value="ECO:0007669"/>
    <property type="project" value="UniProtKB-KW"/>
</dbReference>
<feature type="domain" description="Alcohol dehydrogenase-like C-terminal" evidence="15">
    <location>
        <begin position="198"/>
        <end position="320"/>
    </location>
</feature>
<comment type="cofactor">
    <cofactor evidence="1 14">
        <name>Zn(2+)</name>
        <dbReference type="ChEBI" id="CHEBI:29105"/>
    </cofactor>
</comment>
<proteinExistence type="inferred from homology"/>
<reference evidence="18" key="1">
    <citation type="submission" date="2025-08" db="UniProtKB">
        <authorList>
            <consortium name="RefSeq"/>
        </authorList>
    </citation>
    <scope>IDENTIFICATION</scope>
</reference>
<evidence type="ECO:0000256" key="8">
    <source>
        <dbReference type="ARBA" id="ARBA00023002"/>
    </source>
</evidence>
<evidence type="ECO:0000256" key="6">
    <source>
        <dbReference type="ARBA" id="ARBA00022733"/>
    </source>
</evidence>
<name>A0A6I9R1P6_ELAGV</name>
<keyword evidence="5 14" id="KW-0479">Metal-binding</keyword>
<evidence type="ECO:0000259" key="15">
    <source>
        <dbReference type="Pfam" id="PF00107"/>
    </source>
</evidence>
<gene>
    <name evidence="18" type="primary">LOC105043232</name>
</gene>
<evidence type="ECO:0000313" key="17">
    <source>
        <dbReference type="Proteomes" id="UP000504607"/>
    </source>
</evidence>
<keyword evidence="7 14" id="KW-0862">Zinc</keyword>
<dbReference type="Pfam" id="PF08240">
    <property type="entry name" value="ADH_N"/>
    <property type="match status" value="1"/>
</dbReference>
<dbReference type="InterPro" id="IPR002328">
    <property type="entry name" value="ADH_Zn_CS"/>
</dbReference>
<keyword evidence="8" id="KW-0560">Oxidoreductase</keyword>
<evidence type="ECO:0000256" key="7">
    <source>
        <dbReference type="ARBA" id="ARBA00022833"/>
    </source>
</evidence>
<dbReference type="RefSeq" id="XP_010919003.1">
    <property type="nucleotide sequence ID" value="XM_010920701.1"/>
</dbReference>
<dbReference type="CDD" id="cd05283">
    <property type="entry name" value="CAD1"/>
    <property type="match status" value="1"/>
</dbReference>
<dbReference type="Gene3D" id="3.40.50.720">
    <property type="entry name" value="NAD(P)-binding Rossmann-like Domain"/>
    <property type="match status" value="1"/>
</dbReference>
<evidence type="ECO:0000256" key="4">
    <source>
        <dbReference type="ARBA" id="ARBA00013171"/>
    </source>
</evidence>
<dbReference type="OrthoDB" id="1879366at2759"/>
<dbReference type="PROSITE" id="PS00065">
    <property type="entry name" value="D_2_HYDROXYACID_DH_1"/>
    <property type="match status" value="1"/>
</dbReference>
<evidence type="ECO:0000256" key="9">
    <source>
        <dbReference type="ARBA" id="ARBA00047329"/>
    </source>
</evidence>
<feature type="domain" description="Alcohol dehydrogenase-like N-terminal" evidence="16">
    <location>
        <begin position="40"/>
        <end position="157"/>
    </location>
</feature>
<dbReference type="SUPFAM" id="SSF51735">
    <property type="entry name" value="NAD(P)-binding Rossmann-fold domains"/>
    <property type="match status" value="1"/>
</dbReference>
<dbReference type="GO" id="GO:0008270">
    <property type="term" value="F:zinc ion binding"/>
    <property type="evidence" value="ECO:0007669"/>
    <property type="project" value="InterPro"/>
</dbReference>
<evidence type="ECO:0000256" key="1">
    <source>
        <dbReference type="ARBA" id="ARBA00001947"/>
    </source>
</evidence>
<comment type="catalytic activity">
    <reaction evidence="12">
        <text>(E)-coniferol + NADP(+) = (E)-coniferaldehyde + NADPH + H(+)</text>
        <dbReference type="Rhea" id="RHEA:22444"/>
        <dbReference type="ChEBI" id="CHEBI:15378"/>
        <dbReference type="ChEBI" id="CHEBI:16547"/>
        <dbReference type="ChEBI" id="CHEBI:17745"/>
        <dbReference type="ChEBI" id="CHEBI:57783"/>
        <dbReference type="ChEBI" id="CHEBI:58349"/>
        <dbReference type="EC" id="1.1.1.195"/>
    </reaction>
    <physiologicalReaction direction="right-to-left" evidence="12">
        <dbReference type="Rhea" id="RHEA:22446"/>
    </physiologicalReaction>
</comment>
<dbReference type="InterPro" id="IPR013149">
    <property type="entry name" value="ADH-like_C"/>
</dbReference>
<evidence type="ECO:0000256" key="12">
    <source>
        <dbReference type="ARBA" id="ARBA00049311"/>
    </source>
</evidence>
<comment type="catalytic activity">
    <reaction evidence="13">
        <text>(E)-cinnamyl alcohol + NADP(+) = (E)-cinnamaldehyde + NADPH + H(+)</text>
        <dbReference type="Rhea" id="RHEA:10392"/>
        <dbReference type="ChEBI" id="CHEBI:15378"/>
        <dbReference type="ChEBI" id="CHEBI:16731"/>
        <dbReference type="ChEBI" id="CHEBI:33227"/>
        <dbReference type="ChEBI" id="CHEBI:57783"/>
        <dbReference type="ChEBI" id="CHEBI:58349"/>
        <dbReference type="EC" id="1.1.1.195"/>
    </reaction>
    <physiologicalReaction direction="right-to-left" evidence="13">
        <dbReference type="Rhea" id="RHEA:10394"/>
    </physiologicalReaction>
</comment>
<keyword evidence="6" id="KW-0438">Lignin biosynthesis</keyword>
<comment type="subunit">
    <text evidence="3">Homodimer.</text>
</comment>
<dbReference type="GO" id="GO:0045551">
    <property type="term" value="F:cinnamyl-alcohol dehydrogenase activity"/>
    <property type="evidence" value="ECO:0007669"/>
    <property type="project" value="UniProtKB-EC"/>
</dbReference>
<dbReference type="AlphaFoldDB" id="A0A6I9R1P6"/>
<dbReference type="PANTHER" id="PTHR42683">
    <property type="entry name" value="ALDEHYDE REDUCTASE"/>
    <property type="match status" value="1"/>
</dbReference>
<dbReference type="InParanoid" id="A0A6I9R1P6"/>
<evidence type="ECO:0000256" key="11">
    <source>
        <dbReference type="ARBA" id="ARBA00049226"/>
    </source>
</evidence>
<comment type="catalytic activity">
    <reaction evidence="11">
        <text>(E)-caffeyl alcohol + NADP(+) = (E)-caffeyl aldehyde + NADPH + H(+)</text>
        <dbReference type="Rhea" id="RHEA:45728"/>
        <dbReference type="ChEBI" id="CHEBI:15378"/>
        <dbReference type="ChEBI" id="CHEBI:28323"/>
        <dbReference type="ChEBI" id="CHEBI:31334"/>
        <dbReference type="ChEBI" id="CHEBI:57783"/>
        <dbReference type="ChEBI" id="CHEBI:58349"/>
    </reaction>
    <physiologicalReaction direction="right-to-left" evidence="11">
        <dbReference type="Rhea" id="RHEA:45730"/>
    </physiologicalReaction>
</comment>
<dbReference type="PROSITE" id="PS00059">
    <property type="entry name" value="ADH_ZINC"/>
    <property type="match status" value="1"/>
</dbReference>
<evidence type="ECO:0000256" key="5">
    <source>
        <dbReference type="ARBA" id="ARBA00022723"/>
    </source>
</evidence>
<evidence type="ECO:0000256" key="13">
    <source>
        <dbReference type="ARBA" id="ARBA00049332"/>
    </source>
</evidence>
<dbReference type="FunFam" id="3.40.50.720:FF:000022">
    <property type="entry name" value="Cinnamyl alcohol dehydrogenase"/>
    <property type="match status" value="1"/>
</dbReference>
<evidence type="ECO:0000256" key="2">
    <source>
        <dbReference type="ARBA" id="ARBA00004928"/>
    </source>
</evidence>
<evidence type="ECO:0000256" key="10">
    <source>
        <dbReference type="ARBA" id="ARBA00048379"/>
    </source>
</evidence>
<dbReference type="Proteomes" id="UP000504607">
    <property type="component" value="Chromosome 4"/>
</dbReference>
<accession>A0A6I9R1P6</accession>
<dbReference type="Gene3D" id="3.90.180.10">
    <property type="entry name" value="Medium-chain alcohol dehydrogenases, catalytic domain"/>
    <property type="match status" value="1"/>
</dbReference>
<dbReference type="InterPro" id="IPR029752">
    <property type="entry name" value="D-isomer_DH_CS1"/>
</dbReference>
<evidence type="ECO:0000259" key="16">
    <source>
        <dbReference type="Pfam" id="PF08240"/>
    </source>
</evidence>
<dbReference type="InterPro" id="IPR013154">
    <property type="entry name" value="ADH-like_N"/>
</dbReference>
<comment type="pathway">
    <text evidence="2">Aromatic compound metabolism; phenylpropanoid biosynthesis.</text>
</comment>
<comment type="similarity">
    <text evidence="14">Belongs to the zinc-containing alcohol dehydrogenase family.</text>
</comment>
<dbReference type="InterPro" id="IPR047109">
    <property type="entry name" value="CAD-like"/>
</dbReference>
<protein>
    <recommendedName>
        <fullName evidence="4">cinnamyl-alcohol dehydrogenase</fullName>
        <ecNumber evidence="4">1.1.1.195</ecNumber>
    </recommendedName>
</protein>
<dbReference type="SUPFAM" id="SSF50129">
    <property type="entry name" value="GroES-like"/>
    <property type="match status" value="1"/>
</dbReference>
<evidence type="ECO:0000256" key="3">
    <source>
        <dbReference type="ARBA" id="ARBA00011738"/>
    </source>
</evidence>
<dbReference type="EC" id="1.1.1.195" evidence="4"/>
<sequence length="375" mass="41772">MCYSPALNQFDNILNHVFSQKKDLYNTMGLNQVSLWVLERDDVFVKITHWGVCYGDVVWTRNGLGDSIYPLVPGHEIAGVVKEIGSNVKKFKIGDHVGVGTFINSCRDCDYCNDFLEIHCSKGPVFTFNSLDLDGSITKGGYSSYIIVHERYCYRIRDGYLLAMAAPLLCAGSTVYTPMICYKMNQPGKSLGVIGLGGLGHLVVKFGKAFGLNVTVFSTSESKKGEALDVLGADGFLISSDQEQMKSLMKSLDYIIDTASGDHPFDPYMSLLRIGGVWVMVGYPSEVRMHPGSVNIGARTIAGSMTRGTKQTQEMLDFCAENKIYPEIEIIEIQYLNEAPERLINKDVKFRFVFDIENSLKRGSYKRTAKIRSVM</sequence>
<keyword evidence="17" id="KW-1185">Reference proteome</keyword>
<evidence type="ECO:0000256" key="14">
    <source>
        <dbReference type="RuleBase" id="RU361277"/>
    </source>
</evidence>
<comment type="catalytic activity">
    <reaction evidence="9">
        <text>(E)-4-coumaroyl alcohol + NADP(+) = (E)-4-coumaraldehyde + NADPH + H(+)</text>
        <dbReference type="Rhea" id="RHEA:45724"/>
        <dbReference type="ChEBI" id="CHEBI:15378"/>
        <dbReference type="ChEBI" id="CHEBI:28353"/>
        <dbReference type="ChEBI" id="CHEBI:57783"/>
        <dbReference type="ChEBI" id="CHEBI:58349"/>
        <dbReference type="ChEBI" id="CHEBI:64555"/>
        <dbReference type="EC" id="1.1.1.195"/>
    </reaction>
    <physiologicalReaction direction="right-to-left" evidence="9">
        <dbReference type="Rhea" id="RHEA:45726"/>
    </physiologicalReaction>
</comment>
<organism evidence="17 18">
    <name type="scientific">Elaeis guineensis var. tenera</name>
    <name type="common">Oil palm</name>
    <dbReference type="NCBI Taxonomy" id="51953"/>
    <lineage>
        <taxon>Eukaryota</taxon>
        <taxon>Viridiplantae</taxon>
        <taxon>Streptophyta</taxon>
        <taxon>Embryophyta</taxon>
        <taxon>Tracheophyta</taxon>
        <taxon>Spermatophyta</taxon>
        <taxon>Magnoliopsida</taxon>
        <taxon>Liliopsida</taxon>
        <taxon>Arecaceae</taxon>
        <taxon>Arecoideae</taxon>
        <taxon>Cocoseae</taxon>
        <taxon>Elaeidinae</taxon>
        <taxon>Elaeis</taxon>
    </lineage>
</organism>
<dbReference type="InterPro" id="IPR011032">
    <property type="entry name" value="GroES-like_sf"/>
</dbReference>
<evidence type="ECO:0000313" key="18">
    <source>
        <dbReference type="RefSeq" id="XP_010919003.1"/>
    </source>
</evidence>
<comment type="catalytic activity">
    <reaction evidence="10">
        <text>(E)-sinapyl alcohol + NADP(+) = (E)-sinapaldehyde + NADPH + H(+)</text>
        <dbReference type="Rhea" id="RHEA:45704"/>
        <dbReference type="ChEBI" id="CHEBI:15378"/>
        <dbReference type="ChEBI" id="CHEBI:27949"/>
        <dbReference type="ChEBI" id="CHEBI:57783"/>
        <dbReference type="ChEBI" id="CHEBI:58349"/>
        <dbReference type="ChEBI" id="CHEBI:64557"/>
        <dbReference type="EC" id="1.1.1.195"/>
    </reaction>
    <physiologicalReaction direction="right-to-left" evidence="10">
        <dbReference type="Rhea" id="RHEA:45706"/>
    </physiologicalReaction>
</comment>
<dbReference type="InterPro" id="IPR036291">
    <property type="entry name" value="NAD(P)-bd_dom_sf"/>
</dbReference>